<proteinExistence type="predicted"/>
<dbReference type="InterPro" id="IPR044016">
    <property type="entry name" value="Big_13"/>
</dbReference>
<feature type="domain" description="Bacterial Ig-like" evidence="1">
    <location>
        <begin position="112"/>
        <end position="192"/>
    </location>
</feature>
<accession>A0A0F8ZJK1</accession>
<evidence type="ECO:0000313" key="2">
    <source>
        <dbReference type="EMBL" id="KKK60136.1"/>
    </source>
</evidence>
<dbReference type="Pfam" id="PF19077">
    <property type="entry name" value="Big_13"/>
    <property type="match status" value="2"/>
</dbReference>
<name>A0A0F8ZJK1_9ZZZZ</name>
<protein>
    <recommendedName>
        <fullName evidence="1">Bacterial Ig-like domain-containing protein</fullName>
    </recommendedName>
</protein>
<dbReference type="EMBL" id="LAZR01063121">
    <property type="protein sequence ID" value="KKK60136.1"/>
    <property type="molecule type" value="Genomic_DNA"/>
</dbReference>
<dbReference type="Gene3D" id="2.60.40.10">
    <property type="entry name" value="Immunoglobulins"/>
    <property type="match status" value="2"/>
</dbReference>
<dbReference type="NCBIfam" id="NF033510">
    <property type="entry name" value="Ca_tandemer"/>
    <property type="match status" value="2"/>
</dbReference>
<gene>
    <name evidence="2" type="ORF">LCGC14_3027380</name>
</gene>
<dbReference type="AlphaFoldDB" id="A0A0F8ZJK1"/>
<evidence type="ECO:0000259" key="1">
    <source>
        <dbReference type="Pfam" id="PF19077"/>
    </source>
</evidence>
<feature type="non-terminal residue" evidence="2">
    <location>
        <position position="360"/>
    </location>
</feature>
<sequence length="360" mass="36596">NVATSRSDEGATETVEGSNYMIFTASATATGSVIGSFAGQDVIVMFTDSAGATHDVETTVGPDGTWSVTSAEVLSEGNYSVDVSIADDAGNIGTQSSSSVIDSGITIDSGLELTADQNPLVTGTAGAGETILVTFSGATEVTKQVTANASGAWSASPDTELADGAYTVTAVATDTSNNTTSSGSLSGLVIDTTPINFTVTPEYLLDVSLPFLPPVSVLVGYEGTSDGGEGSKVYIFDSLVLGIDLALTSAPYAVVDAQGNWDSTNLDLNLLGLLGTGLENTYFYTVDEVGNYQVKNGNDVFVESGNIYDNGASAASGDTISASFSEESSLGDTDPNEVSSNNILSTETIDLGNLSGLSTP</sequence>
<organism evidence="2">
    <name type="scientific">marine sediment metagenome</name>
    <dbReference type="NCBI Taxonomy" id="412755"/>
    <lineage>
        <taxon>unclassified sequences</taxon>
        <taxon>metagenomes</taxon>
        <taxon>ecological metagenomes</taxon>
    </lineage>
</organism>
<dbReference type="InterPro" id="IPR013783">
    <property type="entry name" value="Ig-like_fold"/>
</dbReference>
<comment type="caution">
    <text evidence="2">The sequence shown here is derived from an EMBL/GenBank/DDBJ whole genome shotgun (WGS) entry which is preliminary data.</text>
</comment>
<reference evidence="2" key="1">
    <citation type="journal article" date="2015" name="Nature">
        <title>Complex archaea that bridge the gap between prokaryotes and eukaryotes.</title>
        <authorList>
            <person name="Spang A."/>
            <person name="Saw J.H."/>
            <person name="Jorgensen S.L."/>
            <person name="Zaremba-Niedzwiedzka K."/>
            <person name="Martijn J."/>
            <person name="Lind A.E."/>
            <person name="van Eijk R."/>
            <person name="Schleper C."/>
            <person name="Guy L."/>
            <person name="Ettema T.J."/>
        </authorList>
    </citation>
    <scope>NUCLEOTIDE SEQUENCE</scope>
</reference>
<feature type="non-terminal residue" evidence="2">
    <location>
        <position position="1"/>
    </location>
</feature>
<feature type="domain" description="Bacterial Ig-like" evidence="1">
    <location>
        <begin position="39"/>
        <end position="102"/>
    </location>
</feature>